<keyword evidence="2" id="KW-1185">Reference proteome</keyword>
<proteinExistence type="predicted"/>
<dbReference type="Proteomes" id="UP000766698">
    <property type="component" value="Unassembled WGS sequence"/>
</dbReference>
<dbReference type="RefSeq" id="WP_182857507.1">
    <property type="nucleotide sequence ID" value="NZ_WMLF01000437.1"/>
</dbReference>
<accession>A0ABR6ELP5</accession>
<comment type="caution">
    <text evidence="1">The sequence shown here is derived from an EMBL/GenBank/DDBJ whole genome shotgun (WGS) entry which is preliminary data.</text>
</comment>
<dbReference type="EMBL" id="WMLF01000437">
    <property type="protein sequence ID" value="MBB1246237.1"/>
    <property type="molecule type" value="Genomic_DNA"/>
</dbReference>
<gene>
    <name evidence="1" type="ORF">GL263_22160</name>
</gene>
<organism evidence="1 2">
    <name type="scientific">Streptomyces durbertensis</name>
    <dbReference type="NCBI Taxonomy" id="2448886"/>
    <lineage>
        <taxon>Bacteria</taxon>
        <taxon>Bacillati</taxon>
        <taxon>Actinomycetota</taxon>
        <taxon>Actinomycetes</taxon>
        <taxon>Kitasatosporales</taxon>
        <taxon>Streptomycetaceae</taxon>
        <taxon>Streptomyces</taxon>
    </lineage>
</organism>
<evidence type="ECO:0000313" key="2">
    <source>
        <dbReference type="Proteomes" id="UP000766698"/>
    </source>
</evidence>
<reference evidence="2" key="1">
    <citation type="journal article" date="2020" name="Syst. Appl. Microbiol.">
        <title>Streptomyces alkaliterrae sp. nov., isolated from an alkaline soil, and emended descriptions of Streptomyces alkaliphilus, Streptomyces calidiresistens and Streptomyces durbertensis.</title>
        <authorList>
            <person name="Swiecimska M."/>
            <person name="Golinska P."/>
            <person name="Nouioui I."/>
            <person name="Wypij M."/>
            <person name="Rai M."/>
            <person name="Sangal V."/>
            <person name="Goodfellow M."/>
        </authorList>
    </citation>
    <scope>NUCLEOTIDE SEQUENCE [LARGE SCALE GENOMIC DNA]</scope>
    <source>
        <strain evidence="2">DSM 104538</strain>
    </source>
</reference>
<sequence length="62" mass="6961">MAGEQRYAYEDEALHEIELYGELIIAAAADPAERLSLTRIDEILRVRAARRQPEEGGPADHL</sequence>
<evidence type="ECO:0000313" key="1">
    <source>
        <dbReference type="EMBL" id="MBB1246237.1"/>
    </source>
</evidence>
<name>A0ABR6ELP5_9ACTN</name>
<protein>
    <submittedName>
        <fullName evidence="1">Uncharacterized protein</fullName>
    </submittedName>
</protein>